<feature type="compositionally biased region" description="Basic and acidic residues" evidence="1">
    <location>
        <begin position="163"/>
        <end position="173"/>
    </location>
</feature>
<feature type="chain" id="PRO_5047063314" description="DUF4398 domain-containing protein" evidence="2">
    <location>
        <begin position="27"/>
        <end position="276"/>
    </location>
</feature>
<evidence type="ECO:0000313" key="4">
    <source>
        <dbReference type="Proteomes" id="UP001272242"/>
    </source>
</evidence>
<reference evidence="4" key="1">
    <citation type="journal article" date="2023" name="Mar. Drugs">
        <title>Gemmata algarum, a Novel Planctomycete Isolated from an Algal Mat, Displays Antimicrobial Activity.</title>
        <authorList>
            <person name="Kumar G."/>
            <person name="Kallscheuer N."/>
            <person name="Kashif M."/>
            <person name="Ahamad S."/>
            <person name="Jagadeeshwari U."/>
            <person name="Pannikurungottu S."/>
            <person name="Haufschild T."/>
            <person name="Kabuu M."/>
            <person name="Sasikala C."/>
            <person name="Jogler C."/>
            <person name="Ramana C."/>
        </authorList>
    </citation>
    <scope>NUCLEOTIDE SEQUENCE [LARGE SCALE GENOMIC DNA]</scope>
    <source>
        <strain evidence="4">JC673</strain>
    </source>
</reference>
<proteinExistence type="predicted"/>
<dbReference type="EMBL" id="JAXBLV010000233">
    <property type="protein sequence ID" value="MDY3563145.1"/>
    <property type="molecule type" value="Genomic_DNA"/>
</dbReference>
<dbReference type="RefSeq" id="WP_320689391.1">
    <property type="nucleotide sequence ID" value="NZ_JAXBLV010000233.1"/>
</dbReference>
<protein>
    <recommendedName>
        <fullName evidence="5">DUF4398 domain-containing protein</fullName>
    </recommendedName>
</protein>
<keyword evidence="2" id="KW-0732">Signal</keyword>
<feature type="region of interest" description="Disordered" evidence="1">
    <location>
        <begin position="253"/>
        <end position="276"/>
    </location>
</feature>
<dbReference type="Proteomes" id="UP001272242">
    <property type="component" value="Unassembled WGS sequence"/>
</dbReference>
<feature type="signal peptide" evidence="2">
    <location>
        <begin position="1"/>
        <end position="26"/>
    </location>
</feature>
<gene>
    <name evidence="3" type="ORF">R5W23_004644</name>
</gene>
<sequence length="276" mass="28996">MRFTPGRLLAPALFLATGLLVVTGGAAGQPAKDKEPGKEKKDKNKGPKDGPKGGPEKGAKELRKAFDGITEIAQTAPAGKDAARLLDHAKAFYRAALNAHPDDPRRAGELALAVNDAVRGLEHLRRSSFQPVAGVPEPPLDRDGPPAPKDGPKGKGAPPPPKDGPKGRDDAQAERGPWSPSLDALTTVQDQFAGTDAPPKGAGRDFFDTAKIVYRQARTAYEAGDYRKAAELARAAGAWLRVNEHLARAEWDGAAVPPAAPEPKGQGAPPLPPIKE</sequence>
<name>A0ABU5F8T9_9BACT</name>
<feature type="compositionally biased region" description="Basic and acidic residues" evidence="1">
    <location>
        <begin position="31"/>
        <end position="59"/>
    </location>
</feature>
<evidence type="ECO:0000256" key="2">
    <source>
        <dbReference type="SAM" id="SignalP"/>
    </source>
</evidence>
<comment type="caution">
    <text evidence="3">The sequence shown here is derived from an EMBL/GenBank/DDBJ whole genome shotgun (WGS) entry which is preliminary data.</text>
</comment>
<organism evidence="3 4">
    <name type="scientific">Gemmata algarum</name>
    <dbReference type="NCBI Taxonomy" id="2975278"/>
    <lineage>
        <taxon>Bacteria</taxon>
        <taxon>Pseudomonadati</taxon>
        <taxon>Planctomycetota</taxon>
        <taxon>Planctomycetia</taxon>
        <taxon>Gemmatales</taxon>
        <taxon>Gemmataceae</taxon>
        <taxon>Gemmata</taxon>
    </lineage>
</organism>
<accession>A0ABU5F8T9</accession>
<feature type="region of interest" description="Disordered" evidence="1">
    <location>
        <begin position="26"/>
        <end position="59"/>
    </location>
</feature>
<evidence type="ECO:0000313" key="3">
    <source>
        <dbReference type="EMBL" id="MDY3563145.1"/>
    </source>
</evidence>
<feature type="region of interest" description="Disordered" evidence="1">
    <location>
        <begin position="125"/>
        <end position="205"/>
    </location>
</feature>
<keyword evidence="4" id="KW-1185">Reference proteome</keyword>
<evidence type="ECO:0008006" key="5">
    <source>
        <dbReference type="Google" id="ProtNLM"/>
    </source>
</evidence>
<evidence type="ECO:0000256" key="1">
    <source>
        <dbReference type="SAM" id="MobiDB-lite"/>
    </source>
</evidence>